<proteinExistence type="predicted"/>
<evidence type="ECO:0000313" key="2">
    <source>
        <dbReference type="Proteomes" id="UP000315017"/>
    </source>
</evidence>
<reference evidence="1 2" key="1">
    <citation type="submission" date="2019-02" db="EMBL/GenBank/DDBJ databases">
        <title>Deep-cultivation of Planctomycetes and their phenomic and genomic characterization uncovers novel biology.</title>
        <authorList>
            <person name="Wiegand S."/>
            <person name="Jogler M."/>
            <person name="Boedeker C."/>
            <person name="Pinto D."/>
            <person name="Vollmers J."/>
            <person name="Rivas-Marin E."/>
            <person name="Kohn T."/>
            <person name="Peeters S.H."/>
            <person name="Heuer A."/>
            <person name="Rast P."/>
            <person name="Oberbeckmann S."/>
            <person name="Bunk B."/>
            <person name="Jeske O."/>
            <person name="Meyerdierks A."/>
            <person name="Storesund J.E."/>
            <person name="Kallscheuer N."/>
            <person name="Luecker S."/>
            <person name="Lage O.M."/>
            <person name="Pohl T."/>
            <person name="Merkel B.J."/>
            <person name="Hornburger P."/>
            <person name="Mueller R.-W."/>
            <person name="Bruemmer F."/>
            <person name="Labrenz M."/>
            <person name="Spormann A.M."/>
            <person name="Op den Camp H."/>
            <person name="Overmann J."/>
            <person name="Amann R."/>
            <person name="Jetten M.S.M."/>
            <person name="Mascher T."/>
            <person name="Medema M.H."/>
            <person name="Devos D.P."/>
            <person name="Kaster A.-K."/>
            <person name="Ovreas L."/>
            <person name="Rohde M."/>
            <person name="Galperin M.Y."/>
            <person name="Jogler C."/>
        </authorList>
    </citation>
    <scope>NUCLEOTIDE SEQUENCE [LARGE SCALE GENOMIC DNA]</scope>
    <source>
        <strain evidence="1 2">ETA_A8</strain>
    </source>
</reference>
<dbReference type="InterPro" id="IPR036291">
    <property type="entry name" value="NAD(P)-bd_dom_sf"/>
</dbReference>
<dbReference type="EMBL" id="CP036274">
    <property type="protein sequence ID" value="QDU28671.1"/>
    <property type="molecule type" value="Genomic_DNA"/>
</dbReference>
<gene>
    <name evidence="1" type="ORF">ETAA8_37740</name>
</gene>
<organism evidence="1 2">
    <name type="scientific">Anatilimnocola aggregata</name>
    <dbReference type="NCBI Taxonomy" id="2528021"/>
    <lineage>
        <taxon>Bacteria</taxon>
        <taxon>Pseudomonadati</taxon>
        <taxon>Planctomycetota</taxon>
        <taxon>Planctomycetia</taxon>
        <taxon>Pirellulales</taxon>
        <taxon>Pirellulaceae</taxon>
        <taxon>Anatilimnocola</taxon>
    </lineage>
</organism>
<sequence>MLTRDLNVGLGSLGIEVNAIAPGAIITKINHDLLHHLAPLDALTGQISFGPARQAGGRRWPASVSGIR</sequence>
<dbReference type="KEGG" id="aagg:ETAA8_37740"/>
<keyword evidence="2" id="KW-1185">Reference proteome</keyword>
<name>A0A517YEP1_9BACT</name>
<evidence type="ECO:0000313" key="1">
    <source>
        <dbReference type="EMBL" id="QDU28671.1"/>
    </source>
</evidence>
<accession>A0A517YEP1</accession>
<dbReference type="Proteomes" id="UP000315017">
    <property type="component" value="Chromosome"/>
</dbReference>
<dbReference type="SUPFAM" id="SSF51735">
    <property type="entry name" value="NAD(P)-binding Rossmann-fold domains"/>
    <property type="match status" value="1"/>
</dbReference>
<dbReference type="AlphaFoldDB" id="A0A517YEP1"/>
<protein>
    <submittedName>
        <fullName evidence="1">Uncharacterized protein</fullName>
    </submittedName>
</protein>